<keyword evidence="2" id="KW-1133">Transmembrane helix</keyword>
<name>A0A0C3HTR1_OIDMZ</name>
<dbReference type="Proteomes" id="UP000054321">
    <property type="component" value="Unassembled WGS sequence"/>
</dbReference>
<keyword evidence="2" id="KW-0472">Membrane</keyword>
<reference evidence="3 4" key="1">
    <citation type="submission" date="2014-04" db="EMBL/GenBank/DDBJ databases">
        <authorList>
            <consortium name="DOE Joint Genome Institute"/>
            <person name="Kuo A."/>
            <person name="Martino E."/>
            <person name="Perotto S."/>
            <person name="Kohler A."/>
            <person name="Nagy L.G."/>
            <person name="Floudas D."/>
            <person name="Copeland A."/>
            <person name="Barry K.W."/>
            <person name="Cichocki N."/>
            <person name="Veneault-Fourrey C."/>
            <person name="LaButti K."/>
            <person name="Lindquist E.A."/>
            <person name="Lipzen A."/>
            <person name="Lundell T."/>
            <person name="Morin E."/>
            <person name="Murat C."/>
            <person name="Sun H."/>
            <person name="Tunlid A."/>
            <person name="Henrissat B."/>
            <person name="Grigoriev I.V."/>
            <person name="Hibbett D.S."/>
            <person name="Martin F."/>
            <person name="Nordberg H.P."/>
            <person name="Cantor M.N."/>
            <person name="Hua S.X."/>
        </authorList>
    </citation>
    <scope>NUCLEOTIDE SEQUENCE [LARGE SCALE GENOMIC DNA]</scope>
    <source>
        <strain evidence="3 4">Zn</strain>
    </source>
</reference>
<evidence type="ECO:0000313" key="4">
    <source>
        <dbReference type="Proteomes" id="UP000054321"/>
    </source>
</evidence>
<dbReference type="HOGENOM" id="CLU_1200136_0_0_1"/>
<feature type="region of interest" description="Disordered" evidence="1">
    <location>
        <begin position="27"/>
        <end position="65"/>
    </location>
</feature>
<dbReference type="AlphaFoldDB" id="A0A0C3HTR1"/>
<keyword evidence="4" id="KW-1185">Reference proteome</keyword>
<proteinExistence type="predicted"/>
<evidence type="ECO:0000313" key="3">
    <source>
        <dbReference type="EMBL" id="KIN06405.1"/>
    </source>
</evidence>
<feature type="compositionally biased region" description="Polar residues" evidence="1">
    <location>
        <begin position="47"/>
        <end position="65"/>
    </location>
</feature>
<sequence length="231" mass="23810">MGSIPFLDPLVSVHGFSSPSNSLSYSTSSTSPISTSSPSTTSSSLTKTEVTQTPPASQSADTNPWNHMAETTHRAIIGCAIIGLFITFCVCTFILLLRRRRNLAQLNGVQPGTLPLYTLHARPNATGLVGGGPGGTPGAPGVSVPGADAPPSYEEVVPPHLSLATGPPRMVLAVGPEDAIVADGKTPLSEIPLEDVMLEQSSSSSSTSSANQAFETVHHNGIGDTRGHTNS</sequence>
<feature type="region of interest" description="Disordered" evidence="1">
    <location>
        <begin position="194"/>
        <end position="231"/>
    </location>
</feature>
<keyword evidence="2" id="KW-0812">Transmembrane</keyword>
<dbReference type="EMBL" id="KN832871">
    <property type="protein sequence ID" value="KIN06405.1"/>
    <property type="molecule type" value="Genomic_DNA"/>
</dbReference>
<feature type="compositionally biased region" description="Low complexity" evidence="1">
    <location>
        <begin position="27"/>
        <end position="46"/>
    </location>
</feature>
<dbReference type="OrthoDB" id="3560771at2759"/>
<accession>A0A0C3HTR1</accession>
<feature type="transmembrane region" description="Helical" evidence="2">
    <location>
        <begin position="75"/>
        <end position="97"/>
    </location>
</feature>
<dbReference type="InParanoid" id="A0A0C3HTR1"/>
<gene>
    <name evidence="3" type="ORF">OIDMADRAFT_49893</name>
</gene>
<reference evidence="4" key="2">
    <citation type="submission" date="2015-01" db="EMBL/GenBank/DDBJ databases">
        <title>Evolutionary Origins and Diversification of the Mycorrhizal Mutualists.</title>
        <authorList>
            <consortium name="DOE Joint Genome Institute"/>
            <consortium name="Mycorrhizal Genomics Consortium"/>
            <person name="Kohler A."/>
            <person name="Kuo A."/>
            <person name="Nagy L.G."/>
            <person name="Floudas D."/>
            <person name="Copeland A."/>
            <person name="Barry K.W."/>
            <person name="Cichocki N."/>
            <person name="Veneault-Fourrey C."/>
            <person name="LaButti K."/>
            <person name="Lindquist E.A."/>
            <person name="Lipzen A."/>
            <person name="Lundell T."/>
            <person name="Morin E."/>
            <person name="Murat C."/>
            <person name="Riley R."/>
            <person name="Ohm R."/>
            <person name="Sun H."/>
            <person name="Tunlid A."/>
            <person name="Henrissat B."/>
            <person name="Grigoriev I.V."/>
            <person name="Hibbett D.S."/>
            <person name="Martin F."/>
        </authorList>
    </citation>
    <scope>NUCLEOTIDE SEQUENCE [LARGE SCALE GENOMIC DNA]</scope>
    <source>
        <strain evidence="4">Zn</strain>
    </source>
</reference>
<evidence type="ECO:0000256" key="2">
    <source>
        <dbReference type="SAM" id="Phobius"/>
    </source>
</evidence>
<organism evidence="3 4">
    <name type="scientific">Oidiodendron maius (strain Zn)</name>
    <dbReference type="NCBI Taxonomy" id="913774"/>
    <lineage>
        <taxon>Eukaryota</taxon>
        <taxon>Fungi</taxon>
        <taxon>Dikarya</taxon>
        <taxon>Ascomycota</taxon>
        <taxon>Pezizomycotina</taxon>
        <taxon>Leotiomycetes</taxon>
        <taxon>Leotiomycetes incertae sedis</taxon>
        <taxon>Myxotrichaceae</taxon>
        <taxon>Oidiodendron</taxon>
    </lineage>
</organism>
<evidence type="ECO:0000256" key="1">
    <source>
        <dbReference type="SAM" id="MobiDB-lite"/>
    </source>
</evidence>
<protein>
    <submittedName>
        <fullName evidence="3">Uncharacterized protein</fullName>
    </submittedName>
</protein>